<dbReference type="AlphaFoldDB" id="A0AA42TU79"/>
<comment type="caution">
    <text evidence="1">The sequence shown here is derived from an EMBL/GenBank/DDBJ whole genome shotgun (WGS) entry which is preliminary data.</text>
</comment>
<feature type="non-terminal residue" evidence="1">
    <location>
        <position position="1"/>
    </location>
</feature>
<organism evidence="1 2">
    <name type="scientific">Comamonas thiooxydans</name>
    <dbReference type="NCBI Taxonomy" id="363952"/>
    <lineage>
        <taxon>Bacteria</taxon>
        <taxon>Pseudomonadati</taxon>
        <taxon>Pseudomonadota</taxon>
        <taxon>Betaproteobacteria</taxon>
        <taxon>Burkholderiales</taxon>
        <taxon>Comamonadaceae</taxon>
        <taxon>Comamonas</taxon>
    </lineage>
</organism>
<protein>
    <submittedName>
        <fullName evidence="1">Uncharacterized protein</fullName>
    </submittedName>
</protein>
<evidence type="ECO:0000313" key="2">
    <source>
        <dbReference type="Proteomes" id="UP001161065"/>
    </source>
</evidence>
<gene>
    <name evidence="1" type="ORF">N5D63_19550</name>
</gene>
<name>A0AA42TU79_9BURK</name>
<reference evidence="1" key="1">
    <citation type="submission" date="2022-09" db="EMBL/GenBank/DDBJ databases">
        <title>Intensive care unit water sources are persistently colonized with multi-drug resistant bacteria and are the site of extensive horizontal gene transfer of antibiotic resistance genes.</title>
        <authorList>
            <person name="Diorio-Toth L."/>
        </authorList>
    </citation>
    <scope>NUCLEOTIDE SEQUENCE</scope>
    <source>
        <strain evidence="1">GD03832</strain>
    </source>
</reference>
<dbReference type="RefSeq" id="WP_280008932.1">
    <property type="nucleotide sequence ID" value="NZ_JAOCEK010000020.1"/>
</dbReference>
<dbReference type="EMBL" id="JAOCEK010000020">
    <property type="protein sequence ID" value="MDH1336346.1"/>
    <property type="molecule type" value="Genomic_DNA"/>
</dbReference>
<accession>A0AA42TU79</accession>
<evidence type="ECO:0000313" key="1">
    <source>
        <dbReference type="EMBL" id="MDH1336346.1"/>
    </source>
</evidence>
<dbReference type="Proteomes" id="UP001161065">
    <property type="component" value="Unassembled WGS sequence"/>
</dbReference>
<proteinExistence type="predicted"/>
<sequence>NQEELILPHYCFCERLITPKSLFRRTGCLPSNAHAYRLYFFKEPSAKPENPILNLVACCDQRSLAL</sequence>